<reference evidence="2" key="1">
    <citation type="journal article" date="2021" name="PeerJ">
        <title>Extensive microbial diversity within the chicken gut microbiome revealed by metagenomics and culture.</title>
        <authorList>
            <person name="Gilroy R."/>
            <person name="Ravi A."/>
            <person name="Getino M."/>
            <person name="Pursley I."/>
            <person name="Horton D.L."/>
            <person name="Alikhan N.F."/>
            <person name="Baker D."/>
            <person name="Gharbi K."/>
            <person name="Hall N."/>
            <person name="Watson M."/>
            <person name="Adriaenssens E.M."/>
            <person name="Foster-Nyarko E."/>
            <person name="Jarju S."/>
            <person name="Secka A."/>
            <person name="Antonio M."/>
            <person name="Oren A."/>
            <person name="Chaudhuri R.R."/>
            <person name="La Ragione R."/>
            <person name="Hildebrand F."/>
            <person name="Pallen M.J."/>
        </authorList>
    </citation>
    <scope>NUCLEOTIDE SEQUENCE</scope>
    <source>
        <strain evidence="2">ChiBcec1-1093</strain>
    </source>
</reference>
<keyword evidence="1" id="KW-0472">Membrane</keyword>
<sequence length="85" mass="9817">MNLIVYAVFGVVILLLLIQFIYIIKNASNNRGKKQNNKVYSKEISELGEKTMCAVKAGKVKKYLAMILMEMWKSKLRITMNMPLF</sequence>
<protein>
    <submittedName>
        <fullName evidence="2">Uncharacterized protein</fullName>
    </submittedName>
</protein>
<name>A0A9D2GHZ2_9FIRM</name>
<evidence type="ECO:0000313" key="3">
    <source>
        <dbReference type="Proteomes" id="UP000824101"/>
    </source>
</evidence>
<reference evidence="2" key="2">
    <citation type="submission" date="2021-04" db="EMBL/GenBank/DDBJ databases">
        <authorList>
            <person name="Gilroy R."/>
        </authorList>
    </citation>
    <scope>NUCLEOTIDE SEQUENCE</scope>
    <source>
        <strain evidence="2">ChiBcec1-1093</strain>
    </source>
</reference>
<evidence type="ECO:0000256" key="1">
    <source>
        <dbReference type="SAM" id="Phobius"/>
    </source>
</evidence>
<comment type="caution">
    <text evidence="2">The sequence shown here is derived from an EMBL/GenBank/DDBJ whole genome shotgun (WGS) entry which is preliminary data.</text>
</comment>
<keyword evidence="1" id="KW-0812">Transmembrane</keyword>
<organism evidence="2 3">
    <name type="scientific">Candidatus Lachnoclostridium stercorigallinarum</name>
    <dbReference type="NCBI Taxonomy" id="2838634"/>
    <lineage>
        <taxon>Bacteria</taxon>
        <taxon>Bacillati</taxon>
        <taxon>Bacillota</taxon>
        <taxon>Clostridia</taxon>
        <taxon>Lachnospirales</taxon>
        <taxon>Lachnospiraceae</taxon>
    </lineage>
</organism>
<proteinExistence type="predicted"/>
<accession>A0A9D2GHZ2</accession>
<dbReference type="Proteomes" id="UP000824101">
    <property type="component" value="Unassembled WGS sequence"/>
</dbReference>
<gene>
    <name evidence="2" type="ORF">IAA17_03910</name>
</gene>
<dbReference type="EMBL" id="DXBC01000059">
    <property type="protein sequence ID" value="HIZ78911.1"/>
    <property type="molecule type" value="Genomic_DNA"/>
</dbReference>
<feature type="transmembrane region" description="Helical" evidence="1">
    <location>
        <begin position="6"/>
        <end position="24"/>
    </location>
</feature>
<keyword evidence="1" id="KW-1133">Transmembrane helix</keyword>
<evidence type="ECO:0000313" key="2">
    <source>
        <dbReference type="EMBL" id="HIZ78911.1"/>
    </source>
</evidence>
<dbReference type="AlphaFoldDB" id="A0A9D2GHZ2"/>